<reference evidence="2 3" key="2">
    <citation type="submission" date="2012-08" db="EMBL/GenBank/DDBJ databases">
        <authorList>
            <person name="Gan P.H.P."/>
            <person name="Ikeda K."/>
            <person name="Irieda H."/>
            <person name="Narusaka M."/>
            <person name="O'Connell R.J."/>
            <person name="Narusaka Y."/>
            <person name="Takano Y."/>
            <person name="Kubo Y."/>
            <person name="Shirasu K."/>
        </authorList>
    </citation>
    <scope>NUCLEOTIDE SEQUENCE [LARGE SCALE GENOMIC DNA]</scope>
    <source>
        <strain evidence="2 3">Nara gc5</strain>
    </source>
</reference>
<dbReference type="HOGENOM" id="CLU_1970392_0_0_1"/>
<dbReference type="AlphaFoldDB" id="L2G5V1"/>
<evidence type="ECO:0000313" key="2">
    <source>
        <dbReference type="EMBL" id="KAF4489079.1"/>
    </source>
</evidence>
<reference evidence="1" key="1">
    <citation type="submission" date="2012-08" db="EMBL/GenBank/DDBJ databases">
        <title>Genome analysis of Colletotrichum orbiculare and Colletotrichum fructicola.</title>
        <authorList>
            <person name="Gan P.H.P."/>
            <person name="Ikeda K."/>
            <person name="Irieda H."/>
            <person name="Narusaka M."/>
            <person name="O'Connell R.J."/>
            <person name="Narusaka Y."/>
            <person name="Takano Y."/>
            <person name="Kubo Y."/>
            <person name="Shirasu K."/>
        </authorList>
    </citation>
    <scope>NUCLEOTIDE SEQUENCE</scope>
    <source>
        <strain evidence="1">Nara gc5</strain>
    </source>
</reference>
<dbReference type="InParanoid" id="L2G5V1"/>
<dbReference type="EMBL" id="KB020645">
    <property type="protein sequence ID" value="ELA33755.1"/>
    <property type="molecule type" value="Genomic_DNA"/>
</dbReference>
<proteinExistence type="predicted"/>
<protein>
    <submittedName>
        <fullName evidence="1">Uncharacterized protein</fullName>
    </submittedName>
</protein>
<accession>L2G5V1</accession>
<organism evidence="1">
    <name type="scientific">Colletotrichum fructicola (strain Nara gc5)</name>
    <name type="common">Anthracnose fungus</name>
    <name type="synonym">Colletotrichum gloeosporioides (strain Nara gc5)</name>
    <dbReference type="NCBI Taxonomy" id="1213859"/>
    <lineage>
        <taxon>Eukaryota</taxon>
        <taxon>Fungi</taxon>
        <taxon>Dikarya</taxon>
        <taxon>Ascomycota</taxon>
        <taxon>Pezizomycotina</taxon>
        <taxon>Sordariomycetes</taxon>
        <taxon>Hypocreomycetidae</taxon>
        <taxon>Glomerellales</taxon>
        <taxon>Glomerellaceae</taxon>
        <taxon>Colletotrichum</taxon>
        <taxon>Colletotrichum gloeosporioides species complex</taxon>
    </lineage>
</organism>
<gene>
    <name evidence="1" type="ORF">CGGC5_6372</name>
    <name evidence="2" type="ORF">CGGC5_v003021</name>
</gene>
<name>L2G5V1_COLFN</name>
<sequence length="127" mass="14210">MLGKAVRDNITNEDRLATEGPYGAAAQLIRQYLDLPVPTSMDDTMAVKIMYALDRVVNHDPAIKRHAIFGVLRLRKAHEAGARMKKEHIVVERWPFTSFLRPGEPGAREEIDRKIGGGLSSLIGYLE</sequence>
<evidence type="ECO:0000313" key="3">
    <source>
        <dbReference type="Proteomes" id="UP000011096"/>
    </source>
</evidence>
<dbReference type="EMBL" id="ANPB02000002">
    <property type="protein sequence ID" value="KAF4489079.1"/>
    <property type="molecule type" value="Genomic_DNA"/>
</dbReference>
<dbReference type="Proteomes" id="UP000011096">
    <property type="component" value="Unassembled WGS sequence"/>
</dbReference>
<keyword evidence="3" id="KW-1185">Reference proteome</keyword>
<evidence type="ECO:0000313" key="1">
    <source>
        <dbReference type="EMBL" id="ELA33755.1"/>
    </source>
</evidence>
<reference evidence="2 3" key="3">
    <citation type="submission" date="2020-04" db="EMBL/GenBank/DDBJ databases">
        <title>Genome sequencing and assembly of multiple isolates from the Colletotrichum gloeosporioides species complex.</title>
        <authorList>
            <person name="Gan P."/>
            <person name="Shirasu K."/>
        </authorList>
    </citation>
    <scope>NUCLEOTIDE SEQUENCE [LARGE SCALE GENOMIC DNA]</scope>
    <source>
        <strain evidence="2 3">Nara gc5</strain>
    </source>
</reference>
<dbReference type="OrthoDB" id="5282002at2759"/>